<evidence type="ECO:0008006" key="5">
    <source>
        <dbReference type="Google" id="ProtNLM"/>
    </source>
</evidence>
<feature type="chain" id="PRO_5032645580" description="Lipoprotein" evidence="2">
    <location>
        <begin position="22"/>
        <end position="238"/>
    </location>
</feature>
<proteinExistence type="predicted"/>
<keyword evidence="4" id="KW-1185">Reference proteome</keyword>
<accession>A0A829HGN2</accession>
<protein>
    <recommendedName>
        <fullName evidence="5">Lipoprotein</fullName>
    </recommendedName>
</protein>
<dbReference type="AlphaFoldDB" id="A0A829HGN2"/>
<comment type="caution">
    <text evidence="3">The sequence shown here is derived from an EMBL/GenBank/DDBJ whole genome shotgun (WGS) entry which is preliminary data.</text>
</comment>
<dbReference type="Proteomes" id="UP000014523">
    <property type="component" value="Unassembled WGS sequence"/>
</dbReference>
<feature type="region of interest" description="Disordered" evidence="1">
    <location>
        <begin position="37"/>
        <end position="59"/>
    </location>
</feature>
<evidence type="ECO:0000256" key="1">
    <source>
        <dbReference type="SAM" id="MobiDB-lite"/>
    </source>
</evidence>
<gene>
    <name evidence="3" type="ORF">F957_02958</name>
</gene>
<name>A0A829HGN2_9GAMM</name>
<evidence type="ECO:0000313" key="4">
    <source>
        <dbReference type="Proteomes" id="UP000014523"/>
    </source>
</evidence>
<evidence type="ECO:0000313" key="3">
    <source>
        <dbReference type="EMBL" id="EPF75837.1"/>
    </source>
</evidence>
<organism evidence="3 4">
    <name type="scientific">Acinetobacter gyllenbergii CIP 110306 = MTCC 11365</name>
    <dbReference type="NCBI Taxonomy" id="1217657"/>
    <lineage>
        <taxon>Bacteria</taxon>
        <taxon>Pseudomonadati</taxon>
        <taxon>Pseudomonadota</taxon>
        <taxon>Gammaproteobacteria</taxon>
        <taxon>Moraxellales</taxon>
        <taxon>Moraxellaceae</taxon>
        <taxon>Acinetobacter</taxon>
    </lineage>
</organism>
<keyword evidence="2" id="KW-0732">Signal</keyword>
<dbReference type="EMBL" id="ATGG01000024">
    <property type="protein sequence ID" value="EPF75837.1"/>
    <property type="molecule type" value="Genomic_DNA"/>
</dbReference>
<reference evidence="3 4" key="1">
    <citation type="submission" date="2013-06" db="EMBL/GenBank/DDBJ databases">
        <title>The Genome Sequence of Acinetobacter gyllenbergii CIP 110306.</title>
        <authorList>
            <consortium name="The Broad Institute Genome Sequencing Platform"/>
            <consortium name="The Broad Institute Genome Sequencing Center for Infectious Disease"/>
            <person name="Cerqueira G."/>
            <person name="Feldgarden M."/>
            <person name="Courvalin P."/>
            <person name="Perichon B."/>
            <person name="Grillot-Courvalin C."/>
            <person name="Clermont D."/>
            <person name="Rocha E."/>
            <person name="Yoon E.-J."/>
            <person name="Nemec A."/>
            <person name="Young S.K."/>
            <person name="Zeng Q."/>
            <person name="Gargeya S."/>
            <person name="Fitzgerald M."/>
            <person name="Abouelleil A."/>
            <person name="Alvarado L."/>
            <person name="Berlin A.M."/>
            <person name="Chapman S.B."/>
            <person name="Dewar J."/>
            <person name="Goldberg J."/>
            <person name="Griggs A."/>
            <person name="Gujja S."/>
            <person name="Hansen M."/>
            <person name="Howarth C."/>
            <person name="Imamovic A."/>
            <person name="Larimer J."/>
            <person name="McCowan C."/>
            <person name="Murphy C."/>
            <person name="Pearson M."/>
            <person name="Priest M."/>
            <person name="Roberts A."/>
            <person name="Saif S."/>
            <person name="Shea T."/>
            <person name="Sykes S."/>
            <person name="Wortman J."/>
            <person name="Nusbaum C."/>
            <person name="Birren B."/>
        </authorList>
    </citation>
    <scope>NUCLEOTIDE SEQUENCE [LARGE SCALE GENOMIC DNA]</scope>
    <source>
        <strain evidence="3 4">CIP 110306</strain>
    </source>
</reference>
<feature type="signal peptide" evidence="2">
    <location>
        <begin position="1"/>
        <end position="21"/>
    </location>
</feature>
<evidence type="ECO:0000256" key="2">
    <source>
        <dbReference type="SAM" id="SignalP"/>
    </source>
</evidence>
<dbReference type="PROSITE" id="PS51257">
    <property type="entry name" value="PROKAR_LIPOPROTEIN"/>
    <property type="match status" value="1"/>
</dbReference>
<sequence length="238" mass="26262">MRSLLCPLVSLISVLSLTACGENFSVANVSLGGSGSGTQKPLPGGGGNGGNSNPSTGDKDEAYEYVVTIPHEAQDTCFGIQRSLRLIDSGTKQPLPTGRIQSLKTTPLQIEIKNTTPNYIYQLIPLCRPIEYQIGQNVLFEGQSLRCDADQDELQVLRPFETRRYELDLTFAETELPFVVNYNAFYQTELPTANTAWEKCDAAKITIPIHKRRIVKVIETSDQTTETLPEIPKGEKPE</sequence>
<dbReference type="RefSeq" id="WP_016542422.1">
    <property type="nucleotide sequence ID" value="NZ_ASQH01000017.1"/>
</dbReference>